<dbReference type="InterPro" id="IPR010852">
    <property type="entry name" value="ABATE"/>
</dbReference>
<dbReference type="Gene3D" id="1.10.3300.10">
    <property type="entry name" value="Jann2411-like domain"/>
    <property type="match status" value="1"/>
</dbReference>
<proteinExistence type="predicted"/>
<dbReference type="SUPFAM" id="SSF160904">
    <property type="entry name" value="Jann2411-like"/>
    <property type="match status" value="1"/>
</dbReference>
<dbReference type="PANTHER" id="PTHR35525:SF3">
    <property type="entry name" value="BLL6575 PROTEIN"/>
    <property type="match status" value="1"/>
</dbReference>
<sequence length="186" mass="20949">MRIPNDSLRSSRLSIDLTWTLRYRNVSPTELLLTPRDLRSWTSSHDLQTSGQIDSQDLDWFKELREAIFGALSRAVDDQTPSTSQRKVINRNAARSAYIPELGANGSIALKHDGSGVDAALSTVARDAIELLALRDGRLRRCEGPGCALIFYDESRPGTRRWCDTSRCGNRVNTHSYRQRRATESK</sequence>
<protein>
    <submittedName>
        <fullName evidence="2">Unannotated protein</fullName>
    </submittedName>
</protein>
<reference evidence="2" key="1">
    <citation type="submission" date="2020-05" db="EMBL/GenBank/DDBJ databases">
        <authorList>
            <person name="Chiriac C."/>
            <person name="Salcher M."/>
            <person name="Ghai R."/>
            <person name="Kavagutti S V."/>
        </authorList>
    </citation>
    <scope>NUCLEOTIDE SEQUENCE</scope>
</reference>
<dbReference type="AlphaFoldDB" id="A0A6J6E599"/>
<accession>A0A6J6E599</accession>
<dbReference type="InterPro" id="IPR023286">
    <property type="entry name" value="ABATE_dom_sf"/>
</dbReference>
<gene>
    <name evidence="2" type="ORF">UFOPK1603_01212</name>
    <name evidence="3" type="ORF">UFOPK2350_00510</name>
</gene>
<evidence type="ECO:0000313" key="2">
    <source>
        <dbReference type="EMBL" id="CAB4571710.1"/>
    </source>
</evidence>
<dbReference type="InterPro" id="IPR021005">
    <property type="entry name" value="Znf_CGNR"/>
</dbReference>
<evidence type="ECO:0000259" key="1">
    <source>
        <dbReference type="Pfam" id="PF11706"/>
    </source>
</evidence>
<organism evidence="2">
    <name type="scientific">freshwater metagenome</name>
    <dbReference type="NCBI Taxonomy" id="449393"/>
    <lineage>
        <taxon>unclassified sequences</taxon>
        <taxon>metagenomes</taxon>
        <taxon>ecological metagenomes</taxon>
    </lineage>
</organism>
<dbReference type="Pfam" id="PF07336">
    <property type="entry name" value="ABATE"/>
    <property type="match status" value="1"/>
</dbReference>
<dbReference type="EMBL" id="CAEZTG010000116">
    <property type="protein sequence ID" value="CAB4571710.1"/>
    <property type="molecule type" value="Genomic_DNA"/>
</dbReference>
<dbReference type="EMBL" id="CAEZXE010000030">
    <property type="protein sequence ID" value="CAB4673738.1"/>
    <property type="molecule type" value="Genomic_DNA"/>
</dbReference>
<dbReference type="PANTHER" id="PTHR35525">
    <property type="entry name" value="BLL6575 PROTEIN"/>
    <property type="match status" value="1"/>
</dbReference>
<feature type="domain" description="Zinc finger CGNR" evidence="1">
    <location>
        <begin position="138"/>
        <end position="181"/>
    </location>
</feature>
<dbReference type="Pfam" id="PF11706">
    <property type="entry name" value="zf-CGNR"/>
    <property type="match status" value="1"/>
</dbReference>
<evidence type="ECO:0000313" key="3">
    <source>
        <dbReference type="EMBL" id="CAB4673738.1"/>
    </source>
</evidence>
<name>A0A6J6E599_9ZZZZ</name>